<comment type="catalytic activity">
    <reaction evidence="9 10 13">
        <text>glyoxylate + acetyl-CoA + H2O = (S)-malate + CoA + H(+)</text>
        <dbReference type="Rhea" id="RHEA:18181"/>
        <dbReference type="ChEBI" id="CHEBI:15377"/>
        <dbReference type="ChEBI" id="CHEBI:15378"/>
        <dbReference type="ChEBI" id="CHEBI:15589"/>
        <dbReference type="ChEBI" id="CHEBI:36655"/>
        <dbReference type="ChEBI" id="CHEBI:57287"/>
        <dbReference type="ChEBI" id="CHEBI:57288"/>
        <dbReference type="EC" id="2.3.3.9"/>
    </reaction>
</comment>
<evidence type="ECO:0000256" key="10">
    <source>
        <dbReference type="HAMAP-Rule" id="MF_00641"/>
    </source>
</evidence>
<evidence type="ECO:0000256" key="6">
    <source>
        <dbReference type="ARBA" id="ARBA00022723"/>
    </source>
</evidence>
<feature type="domain" description="Malate synthase TIM barrel" evidence="14">
    <location>
        <begin position="315"/>
        <end position="545"/>
    </location>
</feature>
<dbReference type="GO" id="GO:0004474">
    <property type="term" value="F:malate synthase activity"/>
    <property type="evidence" value="ECO:0007669"/>
    <property type="project" value="UniProtKB-UniRule"/>
</dbReference>
<dbReference type="UniPathway" id="UPA00703">
    <property type="reaction ID" value="UER00720"/>
</dbReference>
<comment type="similarity">
    <text evidence="10 13">Belongs to the malate synthase family. GlcB subfamily.</text>
</comment>
<gene>
    <name evidence="10" type="primary">glcB</name>
    <name evidence="18" type="ORF">ATN00_13400</name>
</gene>
<dbReference type="Pfam" id="PF20659">
    <property type="entry name" value="MS_C"/>
    <property type="match status" value="1"/>
</dbReference>
<feature type="domain" description="Malate synthase C-terminal" evidence="17">
    <location>
        <begin position="569"/>
        <end position="678"/>
    </location>
</feature>
<feature type="modified residue" description="Cysteine sulfenic acid (-SOH)" evidence="10">
    <location>
        <position position="595"/>
    </location>
</feature>
<evidence type="ECO:0000256" key="7">
    <source>
        <dbReference type="ARBA" id="ARBA00022842"/>
    </source>
</evidence>
<dbReference type="HAMAP" id="MF_00641">
    <property type="entry name" value="Malate_synth_G"/>
    <property type="match status" value="1"/>
</dbReference>
<keyword evidence="7 10" id="KW-0460">Magnesium</keyword>
<keyword evidence="2 10" id="KW-0329">Glyoxylate bypass</keyword>
<feature type="binding site" evidence="10">
    <location>
        <position position="254"/>
    </location>
    <ligand>
        <name>acetyl-CoA</name>
        <dbReference type="ChEBI" id="CHEBI:57288"/>
    </ligand>
</feature>
<name>A0A0S3F0D6_9SPHN</name>
<feature type="domain" description="Malate synthase N-terminal" evidence="15">
    <location>
        <begin position="18"/>
        <end position="67"/>
    </location>
</feature>
<dbReference type="PANTHER" id="PTHR42739">
    <property type="entry name" value="MALATE SYNTHASE G"/>
    <property type="match status" value="1"/>
</dbReference>
<dbReference type="Gene3D" id="3.20.20.360">
    <property type="entry name" value="Malate synthase, domain 3"/>
    <property type="match status" value="2"/>
</dbReference>
<evidence type="ECO:0000256" key="13">
    <source>
        <dbReference type="RuleBase" id="RU003572"/>
    </source>
</evidence>
<dbReference type="KEGG" id="sbd:ATN00_13400"/>
<reference evidence="18 19" key="1">
    <citation type="submission" date="2015-11" db="EMBL/GenBank/DDBJ databases">
        <title>A Two-component Flavoprotein Monooxygenase System MeaXY Responsible for para-Hydroxylation of 2-Methyl-6-ethylaniline and 2,6-Diethylaniline in Sphingobium baderi DE-13.</title>
        <authorList>
            <person name="Cheng M."/>
            <person name="Meng Q."/>
            <person name="Yang Y."/>
            <person name="Chu C."/>
            <person name="Yan X."/>
            <person name="He J."/>
            <person name="Li S."/>
        </authorList>
    </citation>
    <scope>NUCLEOTIDE SEQUENCE [LARGE SCALE GENOMIC DNA]</scope>
    <source>
        <strain evidence="18 19">DE-13</strain>
    </source>
</reference>
<accession>A0A0S3F0D6</accession>
<dbReference type="InterPro" id="IPR006253">
    <property type="entry name" value="Malate_synthG"/>
</dbReference>
<dbReference type="Gene3D" id="1.20.1220.12">
    <property type="entry name" value="Malate synthase, domain III"/>
    <property type="match status" value="1"/>
</dbReference>
<feature type="binding site" evidence="10">
    <location>
        <begin position="125"/>
        <end position="126"/>
    </location>
    <ligand>
        <name>acetyl-CoA</name>
        <dbReference type="ChEBI" id="CHEBI:57288"/>
    </ligand>
</feature>
<feature type="binding site" evidence="10">
    <location>
        <position position="410"/>
    </location>
    <ligand>
        <name>glyoxylate</name>
        <dbReference type="ChEBI" id="CHEBI:36655"/>
    </ligand>
</feature>
<proteinExistence type="inferred from homology"/>
<evidence type="ECO:0000256" key="2">
    <source>
        <dbReference type="ARBA" id="ARBA00022435"/>
    </source>
</evidence>
<dbReference type="NCBIfam" id="TIGR01345">
    <property type="entry name" value="malate_syn_G"/>
    <property type="match status" value="1"/>
</dbReference>
<dbReference type="Proteomes" id="UP000056968">
    <property type="component" value="Chromosome"/>
</dbReference>
<evidence type="ECO:0000256" key="8">
    <source>
        <dbReference type="ARBA" id="ARBA00023097"/>
    </source>
</evidence>
<evidence type="ECO:0000259" key="15">
    <source>
        <dbReference type="Pfam" id="PF20656"/>
    </source>
</evidence>
<dbReference type="Pfam" id="PF20658">
    <property type="entry name" value="MSG_insertion"/>
    <property type="match status" value="1"/>
</dbReference>
<evidence type="ECO:0000256" key="11">
    <source>
        <dbReference type="NCBIfam" id="TIGR01345"/>
    </source>
</evidence>
<evidence type="ECO:0000256" key="3">
    <source>
        <dbReference type="ARBA" id="ARBA00022490"/>
    </source>
</evidence>
<feature type="domain" description="Malate synthase G alpha-beta insertion" evidence="16">
    <location>
        <begin position="157"/>
        <end position="189"/>
    </location>
</feature>
<dbReference type="GO" id="GO:0005829">
    <property type="term" value="C:cytosol"/>
    <property type="evidence" value="ECO:0007669"/>
    <property type="project" value="TreeGrafter"/>
</dbReference>
<dbReference type="GO" id="GO:0006099">
    <property type="term" value="P:tricarboxylic acid cycle"/>
    <property type="evidence" value="ECO:0007669"/>
    <property type="project" value="UniProtKB-KW"/>
</dbReference>
<comment type="subunit">
    <text evidence="10">Monomer.</text>
</comment>
<keyword evidence="8 10" id="KW-0558">Oxidation</keyword>
<feature type="binding site" evidence="10">
    <location>
        <position position="410"/>
    </location>
    <ligand>
        <name>Mg(2+)</name>
        <dbReference type="ChEBI" id="CHEBI:18420"/>
    </ligand>
</feature>
<dbReference type="InterPro" id="IPR046363">
    <property type="entry name" value="MS_N_TIM-barrel_dom"/>
</dbReference>
<feature type="binding site" evidence="10">
    <location>
        <position position="291"/>
    </location>
    <ligand>
        <name>acetyl-CoA</name>
        <dbReference type="ChEBI" id="CHEBI:57288"/>
    </ligand>
</feature>
<dbReference type="NCBIfam" id="NF002825">
    <property type="entry name" value="PRK02999.1"/>
    <property type="match status" value="1"/>
</dbReference>
<dbReference type="RefSeq" id="WP_062065487.1">
    <property type="nucleotide sequence ID" value="NZ_CP013264.1"/>
</dbReference>
<evidence type="ECO:0000256" key="12">
    <source>
        <dbReference type="PIRSR" id="PIRSR601465-50"/>
    </source>
</evidence>
<dbReference type="InterPro" id="IPR044856">
    <property type="entry name" value="Malate_synth_C_sf"/>
</dbReference>
<protein>
    <recommendedName>
        <fullName evidence="10 11">Malate synthase G</fullName>
        <ecNumber evidence="10 11">2.3.3.9</ecNumber>
    </recommendedName>
</protein>
<dbReference type="Pfam" id="PF01274">
    <property type="entry name" value="MS_TIM-barrel"/>
    <property type="match status" value="1"/>
</dbReference>
<keyword evidence="18" id="KW-0012">Acyltransferase</keyword>
<feature type="active site" description="Proton acceptor" evidence="10 12">
    <location>
        <position position="318"/>
    </location>
</feature>
<evidence type="ECO:0000313" key="18">
    <source>
        <dbReference type="EMBL" id="ALR21141.1"/>
    </source>
</evidence>
<keyword evidence="4 10" id="KW-0816">Tricarboxylic acid cycle</keyword>
<dbReference type="EC" id="2.3.3.9" evidence="10 11"/>
<dbReference type="Pfam" id="PF20656">
    <property type="entry name" value="MS_N"/>
    <property type="match status" value="1"/>
</dbReference>
<keyword evidence="3 10" id="KW-0963">Cytoplasm</keyword>
<dbReference type="GO" id="GO:0000287">
    <property type="term" value="F:magnesium ion binding"/>
    <property type="evidence" value="ECO:0007669"/>
    <property type="project" value="TreeGrafter"/>
</dbReference>
<evidence type="ECO:0000259" key="14">
    <source>
        <dbReference type="Pfam" id="PF01274"/>
    </source>
</evidence>
<keyword evidence="19" id="KW-1185">Reference proteome</keyword>
<comment type="pathway">
    <text evidence="10 13">Carbohydrate metabolism; glyoxylate cycle; (S)-malate from isocitrate: step 2/2.</text>
</comment>
<dbReference type="PANTHER" id="PTHR42739:SF1">
    <property type="entry name" value="MALATE SYNTHASE G"/>
    <property type="match status" value="1"/>
</dbReference>
<feature type="binding site" evidence="10">
    <location>
        <position position="438"/>
    </location>
    <ligand>
        <name>Mg(2+)</name>
        <dbReference type="ChEBI" id="CHEBI:18420"/>
    </ligand>
</feature>
<evidence type="ECO:0000256" key="4">
    <source>
        <dbReference type="ARBA" id="ARBA00022532"/>
    </source>
</evidence>
<keyword evidence="6 10" id="KW-0479">Metal-binding</keyword>
<comment type="subcellular location">
    <subcellularLocation>
        <location evidence="10 13">Cytoplasm</location>
    </subcellularLocation>
</comment>
<feature type="binding site" evidence="10">
    <location>
        <begin position="435"/>
        <end position="438"/>
    </location>
    <ligand>
        <name>glyoxylate</name>
        <dbReference type="ChEBI" id="CHEBI:36655"/>
    </ligand>
</feature>
<feature type="binding site" evidence="10">
    <location>
        <position position="118"/>
    </location>
    <ligand>
        <name>acetyl-CoA</name>
        <dbReference type="ChEBI" id="CHEBI:57288"/>
    </ligand>
</feature>
<comment type="caution">
    <text evidence="10">Lacks conserved residue(s) required for the propagation of feature annotation.</text>
</comment>
<dbReference type="EMBL" id="CP013264">
    <property type="protein sequence ID" value="ALR21141.1"/>
    <property type="molecule type" value="Genomic_DNA"/>
</dbReference>
<feature type="binding site" evidence="10">
    <location>
        <position position="519"/>
    </location>
    <ligand>
        <name>acetyl-CoA</name>
        <dbReference type="ChEBI" id="CHEBI:57288"/>
    </ligand>
</feature>
<evidence type="ECO:0000256" key="1">
    <source>
        <dbReference type="ARBA" id="ARBA00001946"/>
    </source>
</evidence>
<comment type="function">
    <text evidence="10">Involved in the glycolate utilization. Catalyzes the condensation and subsequent hydrolysis of acetyl-coenzyme A (acetyl-CoA) and glyoxylate to form malate and CoA.</text>
</comment>
<dbReference type="AlphaFoldDB" id="A0A0S3F0D6"/>
<keyword evidence="5 10" id="KW-0808">Transferase</keyword>
<organism evidence="18 19">
    <name type="scientific">Sphingobium baderi</name>
    <dbReference type="NCBI Taxonomy" id="1332080"/>
    <lineage>
        <taxon>Bacteria</taxon>
        <taxon>Pseudomonadati</taxon>
        <taxon>Pseudomonadota</taxon>
        <taxon>Alphaproteobacteria</taxon>
        <taxon>Sphingomonadales</taxon>
        <taxon>Sphingomonadaceae</taxon>
        <taxon>Sphingobium</taxon>
    </lineage>
</organism>
<dbReference type="InterPro" id="IPR011076">
    <property type="entry name" value="Malate_synth_sf"/>
</dbReference>
<comment type="cofactor">
    <cofactor evidence="1 10">
        <name>Mg(2+)</name>
        <dbReference type="ChEBI" id="CHEBI:18420"/>
    </cofactor>
</comment>
<evidence type="ECO:0000259" key="17">
    <source>
        <dbReference type="Pfam" id="PF20659"/>
    </source>
</evidence>
<evidence type="ECO:0000256" key="9">
    <source>
        <dbReference type="ARBA" id="ARBA00047918"/>
    </source>
</evidence>
<evidence type="ECO:0000259" key="16">
    <source>
        <dbReference type="Pfam" id="PF20658"/>
    </source>
</evidence>
<feature type="binding site" evidence="10">
    <location>
        <position position="318"/>
    </location>
    <ligand>
        <name>glyoxylate</name>
        <dbReference type="ChEBI" id="CHEBI:36655"/>
    </ligand>
</feature>
<sequence>MGNMIDKAGLKVAQPLATFIEERALPGTGIDAPAFWSGAAAIFAQFAPKNAALLAKRDNLQSRIDAFYSDRAGQPGNAADLRAFLQEIGYLVPEPAPFTVTSDNVDDEVARLAGPQLVVPILNARFLLNAANARWGSLYDALYGTDAIPGAPAGKGYDAGRGAQVIAWAKAFLDQAIPLAGGSWAGLTDAEGISLADPTQYRGKNGKGRLFRHNGLHIEVVFDRDHPIGKDDPAGIADVILESALTTICDLEDSVAAVDAEDKVAAYANWLGLMQGDLTDTFEKNGAIMTRALNADRSYTAPDGGSFTLPGRSLLLVRNVGHLMTTPAILLPDGSEAPEGILDGIVTSLIAMHDLQRKGGFANSRSGSVYIVKPKMHGPEEVGFTNRLFDAIEDMLGLARHTIKVGVMDEERRTSANLAACIEAVKGRIIFINTGFLDRTGDEMHTAMRAGPMIRKGEMKASDWIAAYEDRNVQIGLACGLSGRAQIGKGMWAAPDRMADMLEQKIGHPRSGANTAWVPSPTAATLHATHYHQVDVFARQAERRAEPIAPLEKLLTVPVASGRNWSAEEIVEELDNNAQGILGYVVRWVDQGVGCSKVPDIHDVGLMEDRATLRISSQHIANWLLHGVCTAEQVDAAFKRMAVKVDTQNAGDPLYQPISGREEESLAYQAAHALVFEGVTQPNGYTEPLLHRYRALAKAAS</sequence>
<dbReference type="GO" id="GO:0009436">
    <property type="term" value="P:glyoxylate catabolic process"/>
    <property type="evidence" value="ECO:0007669"/>
    <property type="project" value="TreeGrafter"/>
</dbReference>
<dbReference type="SUPFAM" id="SSF51645">
    <property type="entry name" value="Malate synthase G"/>
    <property type="match status" value="1"/>
</dbReference>
<dbReference type="InterPro" id="IPR048357">
    <property type="entry name" value="MSG_insertion"/>
</dbReference>
<dbReference type="GO" id="GO:0006097">
    <property type="term" value="P:glyoxylate cycle"/>
    <property type="evidence" value="ECO:0007669"/>
    <property type="project" value="UniProtKB-UniRule"/>
</dbReference>
<dbReference type="InterPro" id="IPR001465">
    <property type="entry name" value="Malate_synthase_TIM"/>
</dbReference>
<dbReference type="STRING" id="1332080.ATN00_13400"/>
<evidence type="ECO:0000256" key="5">
    <source>
        <dbReference type="ARBA" id="ARBA00022679"/>
    </source>
</evidence>
<dbReference type="InterPro" id="IPR048355">
    <property type="entry name" value="MS_C"/>
</dbReference>
<dbReference type="InterPro" id="IPR048356">
    <property type="entry name" value="MS_N"/>
</dbReference>
<feature type="active site" description="Proton donor" evidence="10 12">
    <location>
        <position position="609"/>
    </location>
</feature>
<evidence type="ECO:0000313" key="19">
    <source>
        <dbReference type="Proteomes" id="UP000056968"/>
    </source>
</evidence>
<dbReference type="OrthoDB" id="9762054at2"/>